<gene>
    <name evidence="2" type="ORF">FAEUMB_25150</name>
</gene>
<reference evidence="2 3" key="1">
    <citation type="journal article" date="2018" name="Int. J. Syst. Evol. Microbiol.">
        <title>Draft Genome Sequence of Faecalimonas umbilicata JCM 30896T, an Acetate-Producing Bacterium Isolated from Human Feces.</title>
        <authorList>
            <person name="Sakamoto M."/>
            <person name="Ikeyama N."/>
            <person name="Yuki M."/>
            <person name="Ohkuma M."/>
        </authorList>
    </citation>
    <scope>NUCLEOTIDE SEQUENCE [LARGE SCALE GENOMIC DNA]</scope>
    <source>
        <strain evidence="2 3">EGH7</strain>
    </source>
</reference>
<keyword evidence="1" id="KW-1133">Transmembrane helix</keyword>
<dbReference type="EMBL" id="BHEO01000008">
    <property type="protein sequence ID" value="GBU05974.1"/>
    <property type="molecule type" value="Genomic_DNA"/>
</dbReference>
<sequence>MKAGKQRMALLRIVAVVVTVIGIIGIAAALWAEKKKEQQWVSSNAEITARIKPFEEEKRVLEKQDKEWLQRLENTRNGGTCVLLGFANANQTLTQDTLQIMTEYGYRGTFPLQNGLVPGSSPELMSMEAFHGMLGSGWEYVFQTESPGGEDEEQWVQQLDAQIAAWNGAGIGTPGGYFFSEGQSSESKEEDLKARGFSVWAVPQQSGGYIGNLEDGVLPVKTVVVSKHAMTMESALTNAISKKKSVAFLFPEVTSQIEGDGEAITPETFRKLLSEIKEKEMAGALQVMTYYQYYQYRVQCQAEAEALKLEYEIFCQQKDARIKELDEEIRNVLEEYR</sequence>
<feature type="transmembrane region" description="Helical" evidence="1">
    <location>
        <begin position="9"/>
        <end position="32"/>
    </location>
</feature>
<protein>
    <submittedName>
        <fullName evidence="2">Uncharacterized protein</fullName>
    </submittedName>
</protein>
<evidence type="ECO:0000256" key="1">
    <source>
        <dbReference type="SAM" id="Phobius"/>
    </source>
</evidence>
<comment type="caution">
    <text evidence="2">The sequence shown here is derived from an EMBL/GenBank/DDBJ whole genome shotgun (WGS) entry which is preliminary data.</text>
</comment>
<dbReference type="Proteomes" id="UP000702954">
    <property type="component" value="Unassembled WGS sequence"/>
</dbReference>
<keyword evidence="1" id="KW-0812">Transmembrane</keyword>
<proteinExistence type="predicted"/>
<evidence type="ECO:0000313" key="3">
    <source>
        <dbReference type="Proteomes" id="UP000702954"/>
    </source>
</evidence>
<name>A0ABQ0QZV6_9FIRM</name>
<keyword evidence="3" id="KW-1185">Reference proteome</keyword>
<organism evidence="2 3">
    <name type="scientific">Faecalimonas umbilicata</name>
    <dbReference type="NCBI Taxonomy" id="1912855"/>
    <lineage>
        <taxon>Bacteria</taxon>
        <taxon>Bacillati</taxon>
        <taxon>Bacillota</taxon>
        <taxon>Clostridia</taxon>
        <taxon>Lachnospirales</taxon>
        <taxon>Lachnospiraceae</taxon>
        <taxon>Faecalimonas</taxon>
    </lineage>
</organism>
<keyword evidence="1" id="KW-0472">Membrane</keyword>
<accession>A0ABQ0QZV6</accession>
<evidence type="ECO:0000313" key="2">
    <source>
        <dbReference type="EMBL" id="GBU05974.1"/>
    </source>
</evidence>